<dbReference type="CDD" id="cd01647">
    <property type="entry name" value="RT_LTR"/>
    <property type="match status" value="1"/>
</dbReference>
<organism evidence="9 10">
    <name type="scientific">Gossypium australe</name>
    <dbReference type="NCBI Taxonomy" id="47621"/>
    <lineage>
        <taxon>Eukaryota</taxon>
        <taxon>Viridiplantae</taxon>
        <taxon>Streptophyta</taxon>
        <taxon>Embryophyta</taxon>
        <taxon>Tracheophyta</taxon>
        <taxon>Spermatophyta</taxon>
        <taxon>Magnoliopsida</taxon>
        <taxon>eudicotyledons</taxon>
        <taxon>Gunneridae</taxon>
        <taxon>Pentapetalae</taxon>
        <taxon>rosids</taxon>
        <taxon>malvids</taxon>
        <taxon>Malvales</taxon>
        <taxon>Malvaceae</taxon>
        <taxon>Malvoideae</taxon>
        <taxon>Gossypium</taxon>
    </lineage>
</organism>
<keyword evidence="1" id="KW-0808">Transferase</keyword>
<dbReference type="Gene3D" id="3.10.10.10">
    <property type="entry name" value="HIV Type 1 Reverse Transcriptase, subunit A, domain 1"/>
    <property type="match status" value="1"/>
</dbReference>
<evidence type="ECO:0000259" key="8">
    <source>
        <dbReference type="Pfam" id="PF17917"/>
    </source>
</evidence>
<dbReference type="InterPro" id="IPR000477">
    <property type="entry name" value="RT_dom"/>
</dbReference>
<keyword evidence="10" id="KW-1185">Reference proteome</keyword>
<dbReference type="SUPFAM" id="SSF53098">
    <property type="entry name" value="Ribonuclease H-like"/>
    <property type="match status" value="1"/>
</dbReference>
<evidence type="ECO:0000256" key="3">
    <source>
        <dbReference type="ARBA" id="ARBA00022722"/>
    </source>
</evidence>
<dbReference type="GO" id="GO:0003676">
    <property type="term" value="F:nucleic acid binding"/>
    <property type="evidence" value="ECO:0007669"/>
    <property type="project" value="InterPro"/>
</dbReference>
<dbReference type="AlphaFoldDB" id="A0A5B6X2T5"/>
<evidence type="ECO:0000256" key="2">
    <source>
        <dbReference type="ARBA" id="ARBA00022695"/>
    </source>
</evidence>
<sequence>MDNKEIEFYEDVKGPEEGNVCASEERSTEKVQKVNYPVVIISQPRSNEVGVQMAPRVIIQKPAAFPYKDSKKVPWNYDCNVTIPGEENLVGTSREDQDVGFYTHSGRRYDPSNTKAEPVKGKALAVEQKKEKAARLESPVNNRLPMDSSHMKTCQNIVRAFNGTERRVMGMIEIPLLIGPNTYEVDFLVMDIKPSYNCLLGRSWIHSAGAVPSSLHQKVKVDAKQMRKELEKKQERRRARLSGGEVKWEPMTFPHISKTFVSGGTIQPERRMSRKETTEEMLGNLNINTISEERIGGENLSGICPYAPGSVLNNWTVEEIPVDFEDYQNCNLSPDLLRMVEQDEKQTLLYKESVEIMNLGGRQEKKEVKIEVCLTAETKRDLIELLQEFKEYKPVQQKLRRMRPDVLLKIKEEVKKQFDVVFLQVVKYSEWVANIVPIPKKDEKLQMCVDYRGLNKASLKDNFPLPHIDTLVDNTAGYSLFSFIYGFSSYNQIKMHPEDREKTTFVTMWGTFCYKVMPFGLKNGGVTYQRAMVTLFHDMMHKEIGVYVDDMIAKSKTKKGARTSLEEIVPEVKHYLSNAPMLMLPSPDKSLILYLAVFENSMGCVLGQHDQSGKKERAIYYLSKKFTECETRYSPIGNLCCALIWTTRRLRLYMLYHTTWLISKMDPLKYMIGLTTLNGRKARWSSWKLNFDGASNVVGNGIGAVLVSPNGDHYPFTSKLDFDCTDNMEEYEACIMGICAAIEHKIKVLEPFSMWGMDVIGSISPKDFIGIDSSSWSSITSPNGWKPLHMPMSQSRQITKLNDGSIGHLDFKTEELKDLGRRIILKEEKFNHGWWCNCGDGATAEETEERRVRSLAKRRRKKKKRERKEKKWCLWWCTVVVIVVEGDAMGGGKEKEEDEWQQGGGLVKWWNLFEPKSDGGEEKIERDGC</sequence>
<dbReference type="GO" id="GO:0016787">
    <property type="term" value="F:hydrolase activity"/>
    <property type="evidence" value="ECO:0007669"/>
    <property type="project" value="UniProtKB-KW"/>
</dbReference>
<evidence type="ECO:0000313" key="9">
    <source>
        <dbReference type="EMBL" id="KAA3487624.1"/>
    </source>
</evidence>
<dbReference type="InterPro" id="IPR012337">
    <property type="entry name" value="RNaseH-like_sf"/>
</dbReference>
<dbReference type="Proteomes" id="UP000325315">
    <property type="component" value="Unassembled WGS sequence"/>
</dbReference>
<reference evidence="9" key="1">
    <citation type="submission" date="2019-08" db="EMBL/GenBank/DDBJ databases">
        <authorList>
            <person name="Liu F."/>
        </authorList>
    </citation>
    <scope>NUCLEOTIDE SEQUENCE [LARGE SCALE GENOMIC DNA]</scope>
    <source>
        <strain evidence="9">PA1801</strain>
        <tissue evidence="9">Leaf</tissue>
    </source>
</reference>
<dbReference type="Pfam" id="PF17917">
    <property type="entry name" value="RT_RNaseH"/>
    <property type="match status" value="1"/>
</dbReference>
<proteinExistence type="predicted"/>
<keyword evidence="3" id="KW-0540">Nuclease</keyword>
<dbReference type="OrthoDB" id="1724165at2759"/>
<dbReference type="GO" id="GO:0003964">
    <property type="term" value="F:RNA-directed DNA polymerase activity"/>
    <property type="evidence" value="ECO:0007669"/>
    <property type="project" value="UniProtKB-KW"/>
</dbReference>
<dbReference type="GO" id="GO:0004519">
    <property type="term" value="F:endonuclease activity"/>
    <property type="evidence" value="ECO:0007669"/>
    <property type="project" value="UniProtKB-KW"/>
</dbReference>
<protein>
    <submittedName>
        <fullName evidence="9">Reverse transcriptase</fullName>
    </submittedName>
</protein>
<keyword evidence="2" id="KW-0548">Nucleotidyltransferase</keyword>
<dbReference type="InterPro" id="IPR043128">
    <property type="entry name" value="Rev_trsase/Diguanyl_cyclase"/>
</dbReference>
<evidence type="ECO:0000313" key="10">
    <source>
        <dbReference type="Proteomes" id="UP000325315"/>
    </source>
</evidence>
<dbReference type="SUPFAM" id="SSF56672">
    <property type="entry name" value="DNA/RNA polymerases"/>
    <property type="match status" value="1"/>
</dbReference>
<keyword evidence="6 9" id="KW-0695">RNA-directed DNA polymerase</keyword>
<dbReference type="InterPro" id="IPR043502">
    <property type="entry name" value="DNA/RNA_pol_sf"/>
</dbReference>
<feature type="domain" description="Reverse transcriptase" evidence="7">
    <location>
        <begin position="438"/>
        <end position="579"/>
    </location>
</feature>
<evidence type="ECO:0000259" key="7">
    <source>
        <dbReference type="Pfam" id="PF00078"/>
    </source>
</evidence>
<dbReference type="InterPro" id="IPR036397">
    <property type="entry name" value="RNaseH_sf"/>
</dbReference>
<dbReference type="PANTHER" id="PTHR32108">
    <property type="entry name" value="DNA-DIRECTED RNA POLYMERASE SUBUNIT ALPHA"/>
    <property type="match status" value="1"/>
</dbReference>
<dbReference type="Gene3D" id="3.30.70.270">
    <property type="match status" value="1"/>
</dbReference>
<name>A0A5B6X2T5_9ROSI</name>
<dbReference type="Gene3D" id="3.30.420.10">
    <property type="entry name" value="Ribonuclease H-like superfamily/Ribonuclease H"/>
    <property type="match status" value="1"/>
</dbReference>
<dbReference type="InterPro" id="IPR041373">
    <property type="entry name" value="RT_RNaseH"/>
</dbReference>
<keyword evidence="4" id="KW-0255">Endonuclease</keyword>
<evidence type="ECO:0000256" key="4">
    <source>
        <dbReference type="ARBA" id="ARBA00022759"/>
    </source>
</evidence>
<feature type="domain" description="Reverse transcriptase RNase H-like" evidence="8">
    <location>
        <begin position="587"/>
        <end position="686"/>
    </location>
</feature>
<evidence type="ECO:0000256" key="6">
    <source>
        <dbReference type="ARBA" id="ARBA00022918"/>
    </source>
</evidence>
<gene>
    <name evidence="9" type="ORF">EPI10_031438</name>
</gene>
<comment type="caution">
    <text evidence="9">The sequence shown here is derived from an EMBL/GenBank/DDBJ whole genome shotgun (WGS) entry which is preliminary data.</text>
</comment>
<dbReference type="Pfam" id="PF00078">
    <property type="entry name" value="RVT_1"/>
    <property type="match status" value="1"/>
</dbReference>
<evidence type="ECO:0000256" key="1">
    <source>
        <dbReference type="ARBA" id="ARBA00022679"/>
    </source>
</evidence>
<dbReference type="EMBL" id="SMMG02000001">
    <property type="protein sequence ID" value="KAA3487624.1"/>
    <property type="molecule type" value="Genomic_DNA"/>
</dbReference>
<dbReference type="PANTHER" id="PTHR32108:SF5">
    <property type="entry name" value="DYNACTIN SUBUNIT 1-LIKE"/>
    <property type="match status" value="1"/>
</dbReference>
<evidence type="ECO:0000256" key="5">
    <source>
        <dbReference type="ARBA" id="ARBA00022801"/>
    </source>
</evidence>
<keyword evidence="5" id="KW-0378">Hydrolase</keyword>
<accession>A0A5B6X2T5</accession>